<evidence type="ECO:0000256" key="2">
    <source>
        <dbReference type="ARBA" id="ARBA00022679"/>
    </source>
</evidence>
<accession>A0ABX1VK77</accession>
<dbReference type="Gene3D" id="2.160.10.10">
    <property type="entry name" value="Hexapeptide repeat proteins"/>
    <property type="match status" value="1"/>
</dbReference>
<keyword evidence="6" id="KW-1133">Transmembrane helix</keyword>
<protein>
    <submittedName>
        <fullName evidence="7">2,3,4,5-tetrahydropyridine-2,6-dicarboxylate N-acetyltransferase</fullName>
        <ecNumber evidence="7">2.3.1.89</ecNumber>
    </submittedName>
</protein>
<keyword evidence="6" id="KW-0472">Membrane</keyword>
<comment type="caution">
    <text evidence="7">The sequence shown here is derived from an EMBL/GenBank/DDBJ whole genome shotgun (WGS) entry which is preliminary data.</text>
</comment>
<evidence type="ECO:0000256" key="3">
    <source>
        <dbReference type="ARBA" id="ARBA00022737"/>
    </source>
</evidence>
<comment type="similarity">
    <text evidence="1">Belongs to the transferase hexapeptide repeat family.</text>
</comment>
<dbReference type="RefSeq" id="WP_171189482.1">
    <property type="nucleotide sequence ID" value="NZ_WTPX01000168.1"/>
</dbReference>
<feature type="region of interest" description="Disordered" evidence="5">
    <location>
        <begin position="1"/>
        <end position="23"/>
    </location>
</feature>
<dbReference type="GO" id="GO:0047200">
    <property type="term" value="F:tetrahydrodipicolinate N-acetyltransferase activity"/>
    <property type="evidence" value="ECO:0007669"/>
    <property type="project" value="UniProtKB-EC"/>
</dbReference>
<evidence type="ECO:0000256" key="4">
    <source>
        <dbReference type="ARBA" id="ARBA00023315"/>
    </source>
</evidence>
<keyword evidence="8" id="KW-1185">Reference proteome</keyword>
<dbReference type="EC" id="2.3.1.89" evidence="7"/>
<evidence type="ECO:0000256" key="1">
    <source>
        <dbReference type="ARBA" id="ARBA00007274"/>
    </source>
</evidence>
<evidence type="ECO:0000313" key="8">
    <source>
        <dbReference type="Proteomes" id="UP000609651"/>
    </source>
</evidence>
<organism evidence="7 8">
    <name type="scientific">Alienimonas chondri</name>
    <dbReference type="NCBI Taxonomy" id="2681879"/>
    <lineage>
        <taxon>Bacteria</taxon>
        <taxon>Pseudomonadati</taxon>
        <taxon>Planctomycetota</taxon>
        <taxon>Planctomycetia</taxon>
        <taxon>Planctomycetales</taxon>
        <taxon>Planctomycetaceae</taxon>
        <taxon>Alienimonas</taxon>
    </lineage>
</organism>
<dbReference type="Proteomes" id="UP000609651">
    <property type="component" value="Unassembled WGS sequence"/>
</dbReference>
<dbReference type="EMBL" id="WTPX01000168">
    <property type="protein sequence ID" value="NNJ27572.1"/>
    <property type="molecule type" value="Genomic_DNA"/>
</dbReference>
<reference evidence="7 8" key="1">
    <citation type="journal article" date="2020" name="Syst. Appl. Microbiol.">
        <title>Alienimonas chondri sp. nov., a novel planctomycete isolated from the biofilm of the red alga Chondrus crispus.</title>
        <authorList>
            <person name="Vitorino I."/>
            <person name="Albuquerque L."/>
            <person name="Wiegand S."/>
            <person name="Kallscheuer N."/>
            <person name="da Costa M.S."/>
            <person name="Lobo-da-Cunha A."/>
            <person name="Jogler C."/>
            <person name="Lage O.M."/>
        </authorList>
    </citation>
    <scope>NUCLEOTIDE SEQUENCE [LARGE SCALE GENOMIC DNA]</scope>
    <source>
        <strain evidence="7 8">LzC2</strain>
    </source>
</reference>
<dbReference type="PANTHER" id="PTHR23416">
    <property type="entry name" value="SIALIC ACID SYNTHASE-RELATED"/>
    <property type="match status" value="1"/>
</dbReference>
<gene>
    <name evidence="7" type="primary">dapH_3</name>
    <name evidence="7" type="ORF">LzC2_36770</name>
</gene>
<dbReference type="SUPFAM" id="SSF51161">
    <property type="entry name" value="Trimeric LpxA-like enzymes"/>
    <property type="match status" value="1"/>
</dbReference>
<dbReference type="InterPro" id="IPR018357">
    <property type="entry name" value="Hexapep_transf_CS"/>
</dbReference>
<name>A0ABX1VK77_9PLAN</name>
<evidence type="ECO:0000313" key="7">
    <source>
        <dbReference type="EMBL" id="NNJ27572.1"/>
    </source>
</evidence>
<dbReference type="InterPro" id="IPR011004">
    <property type="entry name" value="Trimer_LpxA-like_sf"/>
</dbReference>
<dbReference type="PANTHER" id="PTHR23416:SF23">
    <property type="entry name" value="ACETYLTRANSFERASE C18B11.09C-RELATED"/>
    <property type="match status" value="1"/>
</dbReference>
<dbReference type="PROSITE" id="PS00101">
    <property type="entry name" value="HEXAPEP_TRANSFERASES"/>
    <property type="match status" value="1"/>
</dbReference>
<evidence type="ECO:0000256" key="6">
    <source>
        <dbReference type="SAM" id="Phobius"/>
    </source>
</evidence>
<dbReference type="InterPro" id="IPR051159">
    <property type="entry name" value="Hexapeptide_acetyltransf"/>
</dbReference>
<keyword evidence="3" id="KW-0677">Repeat</keyword>
<dbReference type="NCBIfam" id="NF007797">
    <property type="entry name" value="PRK10502.1"/>
    <property type="match status" value="1"/>
</dbReference>
<proteinExistence type="inferred from homology"/>
<dbReference type="Pfam" id="PF14602">
    <property type="entry name" value="Hexapep_2"/>
    <property type="match status" value="2"/>
</dbReference>
<dbReference type="CDD" id="cd05825">
    <property type="entry name" value="LbH_wcaF_like"/>
    <property type="match status" value="1"/>
</dbReference>
<keyword evidence="6" id="KW-0812">Transmembrane</keyword>
<evidence type="ECO:0000256" key="5">
    <source>
        <dbReference type="SAM" id="MobiDB-lite"/>
    </source>
</evidence>
<dbReference type="InterPro" id="IPR001451">
    <property type="entry name" value="Hexapep"/>
</dbReference>
<sequence length="226" mass="24250">MSQPQSSLVDPSPGDPSPDLQPDLQVVAGPLAPGSVQDLRGYERPAGKRRARLAWWLLWWPIETVMLASGLMPSFRIKRRTLRWCGAKVGMGLVMKPYVRVKDPRNLTIGDYCWIGEDVWIDNLAHVTLGDDVCLSQGVYLCTGSHDHTRPTFDLITAPITIEDQAWVGAKSVLMPGVTVGAGAVVAAGSIVTKDVPAGMIVGGNPAKVLKPRTVSPAINQPPAVA</sequence>
<keyword evidence="4 7" id="KW-0012">Acyltransferase</keyword>
<feature type="transmembrane region" description="Helical" evidence="6">
    <location>
        <begin position="53"/>
        <end position="73"/>
    </location>
</feature>
<keyword evidence="2 7" id="KW-0808">Transferase</keyword>